<organism evidence="2 3">
    <name type="scientific">Helicoverpa armigera</name>
    <name type="common">Cotton bollworm</name>
    <name type="synonym">Heliothis armigera</name>
    <dbReference type="NCBI Taxonomy" id="29058"/>
    <lineage>
        <taxon>Eukaryota</taxon>
        <taxon>Metazoa</taxon>
        <taxon>Ecdysozoa</taxon>
        <taxon>Arthropoda</taxon>
        <taxon>Hexapoda</taxon>
        <taxon>Insecta</taxon>
        <taxon>Pterygota</taxon>
        <taxon>Neoptera</taxon>
        <taxon>Endopterygota</taxon>
        <taxon>Lepidoptera</taxon>
        <taxon>Glossata</taxon>
        <taxon>Ditrysia</taxon>
        <taxon>Noctuoidea</taxon>
        <taxon>Noctuidae</taxon>
        <taxon>Heliothinae</taxon>
        <taxon>Helicoverpa</taxon>
    </lineage>
</organism>
<feature type="compositionally biased region" description="Basic and acidic residues" evidence="1">
    <location>
        <begin position="63"/>
        <end position="82"/>
    </location>
</feature>
<dbReference type="EMBL" id="KZ150166">
    <property type="protein sequence ID" value="PZC72646.1"/>
    <property type="molecule type" value="Genomic_DNA"/>
</dbReference>
<gene>
    <name evidence="2" type="primary">HaOG210776</name>
    <name evidence="2" type="ORF">B5X24_HaOG210776</name>
</gene>
<reference evidence="2 3" key="1">
    <citation type="journal article" date="2017" name="BMC Biol.">
        <title>Genomic innovations, transcriptional plasticity and gene loss underlying the evolution and divergence of two highly polyphagous and invasive Helicoverpa pest species.</title>
        <authorList>
            <person name="Pearce S.L."/>
            <person name="Clarke D.F."/>
            <person name="East P.D."/>
            <person name="Elfekih S."/>
            <person name="Gordon K.H."/>
            <person name="Jermiin L.S."/>
            <person name="McGaughran A."/>
            <person name="Oakeshott J.G."/>
            <person name="Papanikolaou A."/>
            <person name="Perera O.P."/>
            <person name="Rane R.V."/>
            <person name="Richards S."/>
            <person name="Tay W.T."/>
            <person name="Walsh T.K."/>
            <person name="Anderson A."/>
            <person name="Anderson C.J."/>
            <person name="Asgari S."/>
            <person name="Board P.G."/>
            <person name="Bretschneider A."/>
            <person name="Campbell P.M."/>
            <person name="Chertemps T."/>
            <person name="Christeller J.T."/>
            <person name="Coppin C.W."/>
            <person name="Downes S.J."/>
            <person name="Duan G."/>
            <person name="Farnsworth C.A."/>
            <person name="Good R.T."/>
            <person name="Han L.B."/>
            <person name="Han Y.C."/>
            <person name="Hatje K."/>
            <person name="Horne I."/>
            <person name="Huang Y.P."/>
            <person name="Hughes D.S."/>
            <person name="Jacquin-Joly E."/>
            <person name="James W."/>
            <person name="Jhangiani S."/>
            <person name="Kollmar M."/>
            <person name="Kuwar S.S."/>
            <person name="Li S."/>
            <person name="Liu N.Y."/>
            <person name="Maibeche M.T."/>
            <person name="Miller J.R."/>
            <person name="Montagne N."/>
            <person name="Perry T."/>
            <person name="Qu J."/>
            <person name="Song S.V."/>
            <person name="Sutton G.G."/>
            <person name="Vogel H."/>
            <person name="Walenz B.P."/>
            <person name="Xu W."/>
            <person name="Zhang H.J."/>
            <person name="Zou Z."/>
            <person name="Batterham P."/>
            <person name="Edwards O.R."/>
            <person name="Feyereisen R."/>
            <person name="Gibbs R.A."/>
            <person name="Heckel D.G."/>
            <person name="McGrath A."/>
            <person name="Robin C."/>
            <person name="Scherer S.E."/>
            <person name="Worley K.C."/>
            <person name="Wu Y.D."/>
        </authorList>
    </citation>
    <scope>NUCLEOTIDE SEQUENCE [LARGE SCALE GENOMIC DNA]</scope>
    <source>
        <strain evidence="2">Harm_GR_Male_#8</strain>
        <tissue evidence="2">Whole organism</tissue>
    </source>
</reference>
<keyword evidence="3" id="KW-1185">Reference proteome</keyword>
<dbReference type="Proteomes" id="UP000249218">
    <property type="component" value="Unassembled WGS sequence"/>
</dbReference>
<sequence length="144" mass="15981">MSIAMNTYCSVPCPFFCPASAPKGFGGAPPPRKPSAVGRTYYEYEDYEDLPECPPQRFRTRYRQIEIPKPDPKPEPKPEPPKVKKPKPPPEESAPEETTQDSVPRKKERCSCPCPSPPPKRFFASLCSIPGAVVDTMLSGEITV</sequence>
<dbReference type="AlphaFoldDB" id="A0A2W1BIJ0"/>
<accession>A0A2W1BIJ0</accession>
<proteinExistence type="predicted"/>
<protein>
    <submittedName>
        <fullName evidence="2">Uncharacterized protein</fullName>
    </submittedName>
</protein>
<evidence type="ECO:0000313" key="2">
    <source>
        <dbReference type="EMBL" id="PZC72646.1"/>
    </source>
</evidence>
<name>A0A2W1BIJ0_HELAM</name>
<feature type="region of interest" description="Disordered" evidence="1">
    <location>
        <begin position="48"/>
        <end position="118"/>
    </location>
</feature>
<evidence type="ECO:0000313" key="3">
    <source>
        <dbReference type="Proteomes" id="UP000249218"/>
    </source>
</evidence>
<evidence type="ECO:0000256" key="1">
    <source>
        <dbReference type="SAM" id="MobiDB-lite"/>
    </source>
</evidence>